<gene>
    <name evidence="1" type="ORF">CSSPJE1EN2_LOCUS7957</name>
</gene>
<organism evidence="1 2">
    <name type="scientific">Sphagnum jensenii</name>
    <dbReference type="NCBI Taxonomy" id="128206"/>
    <lineage>
        <taxon>Eukaryota</taxon>
        <taxon>Viridiplantae</taxon>
        <taxon>Streptophyta</taxon>
        <taxon>Embryophyta</taxon>
        <taxon>Bryophyta</taxon>
        <taxon>Sphagnophytina</taxon>
        <taxon>Sphagnopsida</taxon>
        <taxon>Sphagnales</taxon>
        <taxon>Sphagnaceae</taxon>
        <taxon>Sphagnum</taxon>
    </lineage>
</organism>
<dbReference type="SUPFAM" id="SSF51695">
    <property type="entry name" value="PLC-like phosphodiesterases"/>
    <property type="match status" value="1"/>
</dbReference>
<accession>A0ABP1ARD1</accession>
<dbReference type="CDD" id="cd08588">
    <property type="entry name" value="PI-PLCc_At5g67130_like"/>
    <property type="match status" value="1"/>
</dbReference>
<dbReference type="Gene3D" id="3.20.20.190">
    <property type="entry name" value="Phosphatidylinositol (PI) phosphodiesterase"/>
    <property type="match status" value="1"/>
</dbReference>
<dbReference type="InterPro" id="IPR051057">
    <property type="entry name" value="PI-PLC_domain"/>
</dbReference>
<dbReference type="PROSITE" id="PS50007">
    <property type="entry name" value="PIPLC_X_DOMAIN"/>
    <property type="match status" value="1"/>
</dbReference>
<dbReference type="Proteomes" id="UP001497522">
    <property type="component" value="Chromosome 15"/>
</dbReference>
<sequence length="377" mass="41762">MIRKLVFNMRTLLLFLHVIGGGFFLTLLFASSSTLAQGQLNSHCSRDSQCQTGLYCFACPAAGSAFSASYCTRSDATPTSAFPKNTSLPFNKYAWLTTHNSFAIFGSPPRAGTPIITFFNQEDSVTQQLNNGVRGLMLDMYDFKNTVWLCHSFNGKCFDFTAFRPAIETLIEIKNFLDNNAMEIITIFIEDYVNAPFGLTKVFTSAGLMKYWFPLSNMPVGGADWPTLDTMIQMNQRLIVFTSMDKEATEGIAHQWNFTNENQFGDDGMKQGICINRGGSSVMSDTTKALIVQNFFPNNPNPIEVCVDNSDALWNELSSCYSASGNRWSNFLAVDFYKRSTGGGAFHAVDTLNGQLECGCLDITSHCSCSSSEMWEG</sequence>
<evidence type="ECO:0000313" key="1">
    <source>
        <dbReference type="EMBL" id="CAK9864962.1"/>
    </source>
</evidence>
<keyword evidence="2" id="KW-1185">Reference proteome</keyword>
<dbReference type="Pfam" id="PF26178">
    <property type="entry name" value="PI-PLC_cat"/>
    <property type="match status" value="1"/>
</dbReference>
<evidence type="ECO:0008006" key="3">
    <source>
        <dbReference type="Google" id="ProtNLM"/>
    </source>
</evidence>
<proteinExistence type="predicted"/>
<dbReference type="EMBL" id="OZ023716">
    <property type="protein sequence ID" value="CAK9864962.1"/>
    <property type="molecule type" value="Genomic_DNA"/>
</dbReference>
<name>A0ABP1ARD1_9BRYO</name>
<reference evidence="1" key="1">
    <citation type="submission" date="2024-03" db="EMBL/GenBank/DDBJ databases">
        <authorList>
            <consortium name="ELIXIR-Norway"/>
            <consortium name="Elixir Norway"/>
        </authorList>
    </citation>
    <scope>NUCLEOTIDE SEQUENCE</scope>
</reference>
<evidence type="ECO:0000313" key="2">
    <source>
        <dbReference type="Proteomes" id="UP001497522"/>
    </source>
</evidence>
<protein>
    <recommendedName>
        <fullName evidence="3">PLC-like phosphodiesterase</fullName>
    </recommendedName>
</protein>
<dbReference type="InterPro" id="IPR017946">
    <property type="entry name" value="PLC-like_Pdiesterase_TIM-brl"/>
</dbReference>
<dbReference type="PANTHER" id="PTHR13593">
    <property type="match status" value="1"/>
</dbReference>
<dbReference type="PANTHER" id="PTHR13593:SF140">
    <property type="entry name" value="PLC-LIKE PHOSPHODIESTERASE"/>
    <property type="match status" value="1"/>
</dbReference>